<evidence type="ECO:0000313" key="4">
    <source>
        <dbReference type="Proteomes" id="UP000199054"/>
    </source>
</evidence>
<gene>
    <name evidence="3" type="ORF">SAMN04489859_106811</name>
</gene>
<dbReference type="RefSeq" id="WP_336390102.1">
    <property type="nucleotide sequence ID" value="NZ_CP067124.1"/>
</dbReference>
<sequence length="516" mass="57583">MTAASSDRTLGRRRLEHSGPMRVSSVSKLLGETMDVTEDEQYGAKPARSTWPTFIDKTRTFATAAQTPGSAGRLVVVSNRLPSGDSPSGGLVVALKDSLQRTGGLWIGHSDKGDTGAGSLSFHQGGGFGRASFTLNGAVYDNYYLGFSNTVLWPAFHGRADLMRIAPEYLQAYRRANSRIAKLMIPHLRTADRIWVQDYHLLPLASELRLQGFAGRIGLFLHIPFPSLADCAALPNPADLFEWLSHYDLVGFQTRRDLVNFEDCSSRLSRVQRLDDQRFRLCERKLRVGVFPIGIDSLGFMDEARNADIEDRMRSLTYSSMMIGVERLDYSKGIPQKFRALQTLLENHPELIEKVDLLQVAPPTREDVSAYRDIREETEHLAGRINGKFATVNWTPIRYIHRAIPRNELAGLYRQARVGLVTPLADGMNLVAKEYVAAQDVGNPGVLILSRFAGAAETMQSALIVNPHDPVEMAEAMHRALEMPADERRRRHLALLQEVLEHDVGWWSSSYLATLG</sequence>
<protein>
    <submittedName>
        <fullName evidence="3">Trehalose 6-phosphate synthase</fullName>
    </submittedName>
</protein>
<dbReference type="Gene3D" id="3.40.50.2000">
    <property type="entry name" value="Glycogen Phosphorylase B"/>
    <property type="match status" value="2"/>
</dbReference>
<feature type="region of interest" description="Disordered" evidence="2">
    <location>
        <begin position="1"/>
        <end position="29"/>
    </location>
</feature>
<dbReference type="AlphaFoldDB" id="A0A1H8NS06"/>
<keyword evidence="4" id="KW-1185">Reference proteome</keyword>
<evidence type="ECO:0000256" key="1">
    <source>
        <dbReference type="ARBA" id="ARBA00008799"/>
    </source>
</evidence>
<dbReference type="PANTHER" id="PTHR10788:SF106">
    <property type="entry name" value="BCDNA.GH08860"/>
    <property type="match status" value="1"/>
</dbReference>
<dbReference type="Pfam" id="PF00982">
    <property type="entry name" value="Glyco_transf_20"/>
    <property type="match status" value="1"/>
</dbReference>
<reference evidence="3 4" key="1">
    <citation type="submission" date="2016-10" db="EMBL/GenBank/DDBJ databases">
        <authorList>
            <person name="de Groot N.N."/>
        </authorList>
    </citation>
    <scope>NUCLEOTIDE SEQUENCE [LARGE SCALE GENOMIC DNA]</scope>
    <source>
        <strain evidence="3 4">DSM 8512</strain>
    </source>
</reference>
<evidence type="ECO:0000256" key="2">
    <source>
        <dbReference type="SAM" id="MobiDB-lite"/>
    </source>
</evidence>
<dbReference type="CDD" id="cd03788">
    <property type="entry name" value="GT20_TPS"/>
    <property type="match status" value="1"/>
</dbReference>
<accession>A0A1H8NS06</accession>
<proteinExistence type="inferred from homology"/>
<dbReference type="EMBL" id="FODE01000068">
    <property type="protein sequence ID" value="SEO32163.1"/>
    <property type="molecule type" value="Genomic_DNA"/>
</dbReference>
<dbReference type="GO" id="GO:0003825">
    <property type="term" value="F:alpha,alpha-trehalose-phosphate synthase (UDP-forming) activity"/>
    <property type="evidence" value="ECO:0007669"/>
    <property type="project" value="TreeGrafter"/>
</dbReference>
<comment type="similarity">
    <text evidence="1">Belongs to the glycosyltransferase 20 family.</text>
</comment>
<dbReference type="SUPFAM" id="SSF53756">
    <property type="entry name" value="UDP-Glycosyltransferase/glycogen phosphorylase"/>
    <property type="match status" value="1"/>
</dbReference>
<dbReference type="InterPro" id="IPR001830">
    <property type="entry name" value="Glyco_trans_20"/>
</dbReference>
<dbReference type="STRING" id="34002.SAMN04489859_106811"/>
<name>A0A1H8NS06_9RHOB</name>
<evidence type="ECO:0000313" key="3">
    <source>
        <dbReference type="EMBL" id="SEO32163.1"/>
    </source>
</evidence>
<organism evidence="3 4">
    <name type="scientific">Paracoccus alcaliphilus</name>
    <dbReference type="NCBI Taxonomy" id="34002"/>
    <lineage>
        <taxon>Bacteria</taxon>
        <taxon>Pseudomonadati</taxon>
        <taxon>Pseudomonadota</taxon>
        <taxon>Alphaproteobacteria</taxon>
        <taxon>Rhodobacterales</taxon>
        <taxon>Paracoccaceae</taxon>
        <taxon>Paracoccus</taxon>
    </lineage>
</organism>
<dbReference type="GO" id="GO:0005992">
    <property type="term" value="P:trehalose biosynthetic process"/>
    <property type="evidence" value="ECO:0007669"/>
    <property type="project" value="InterPro"/>
</dbReference>
<dbReference type="Proteomes" id="UP000199054">
    <property type="component" value="Unassembled WGS sequence"/>
</dbReference>
<dbReference type="PANTHER" id="PTHR10788">
    <property type="entry name" value="TREHALOSE-6-PHOSPHATE SYNTHASE"/>
    <property type="match status" value="1"/>
</dbReference>